<name>A0A0B5HNI7_9ACTN</name>
<evidence type="ECO:0000313" key="1">
    <source>
        <dbReference type="EMBL" id="AJF63680.1"/>
    </source>
</evidence>
<proteinExistence type="predicted"/>
<reference evidence="1 2" key="1">
    <citation type="submission" date="2014-12" db="EMBL/GenBank/DDBJ databases">
        <title>Complete genome sequence of Streptomyces vietnamensis strain GIMV4.0001, a genetic manipulable producer of the benzoisochromanequinone antibiotic granaticin.</title>
        <authorList>
            <person name="Deng M.R."/>
            <person name="Guo J."/>
            <person name="Ma L.Y."/>
            <person name="Feng G.D."/>
            <person name="Mo C.Y."/>
            <person name="Zhu H.H."/>
        </authorList>
    </citation>
    <scope>NUCLEOTIDE SEQUENCE [LARGE SCALE GENOMIC DNA]</scope>
    <source>
        <strain evidence="2">GIMV4.0001</strain>
    </source>
</reference>
<sequence length="86" mass="9678">MTRDEFYTRFTALLQEVKPFEGPDPEPTSRLWEEGYVDSLALLDIVSFLEDLAGHEIDLSGDAITHFYTMRAMYDGYLAVAEPAAG</sequence>
<keyword evidence="2" id="KW-1185">Reference proteome</keyword>
<dbReference type="EMBL" id="CP010407">
    <property type="protein sequence ID" value="AJF63680.1"/>
    <property type="molecule type" value="Genomic_DNA"/>
</dbReference>
<gene>
    <name evidence="1" type="ORF">SVTN_03585</name>
</gene>
<dbReference type="Proteomes" id="UP000031774">
    <property type="component" value="Chromosome"/>
</dbReference>
<evidence type="ECO:0000313" key="2">
    <source>
        <dbReference type="Proteomes" id="UP000031774"/>
    </source>
</evidence>
<dbReference type="KEGG" id="svt:SVTN_03585"/>
<organism evidence="1 2">
    <name type="scientific">Streptomyces vietnamensis</name>
    <dbReference type="NCBI Taxonomy" id="362257"/>
    <lineage>
        <taxon>Bacteria</taxon>
        <taxon>Bacillati</taxon>
        <taxon>Actinomycetota</taxon>
        <taxon>Actinomycetes</taxon>
        <taxon>Kitasatosporales</taxon>
        <taxon>Streptomycetaceae</taxon>
        <taxon>Streptomyces</taxon>
    </lineage>
</organism>
<dbReference type="Gene3D" id="1.10.1200.10">
    <property type="entry name" value="ACP-like"/>
    <property type="match status" value="1"/>
</dbReference>
<dbReference type="HOGENOM" id="CLU_2494978_0_0_11"/>
<protein>
    <recommendedName>
        <fullName evidence="3">Acyl carrier protein</fullName>
    </recommendedName>
</protein>
<dbReference type="RefSeq" id="WP_041127765.1">
    <property type="nucleotide sequence ID" value="NZ_CP010407.1"/>
</dbReference>
<accession>A0A0B5HNI7</accession>
<dbReference type="STRING" id="362257.SVTN_03585"/>
<dbReference type="AlphaFoldDB" id="A0A0B5HNI7"/>
<dbReference type="InterPro" id="IPR036736">
    <property type="entry name" value="ACP-like_sf"/>
</dbReference>
<dbReference type="SUPFAM" id="SSF47336">
    <property type="entry name" value="ACP-like"/>
    <property type="match status" value="1"/>
</dbReference>
<evidence type="ECO:0008006" key="3">
    <source>
        <dbReference type="Google" id="ProtNLM"/>
    </source>
</evidence>